<evidence type="ECO:0000313" key="3">
    <source>
        <dbReference type="Proteomes" id="UP000677016"/>
    </source>
</evidence>
<dbReference type="Proteomes" id="UP000677016">
    <property type="component" value="Unassembled WGS sequence"/>
</dbReference>
<sequence length="243" mass="25724">MTSLLGLPPSSAPPDAGLLERVRDALGADRPPGEAADLPHPDLPALVATLRALEDDAVRRHRSLGLSEGRTAATLADVGRKVATYGADAPLWWLVEILRGDVVAAGRLQVQRVPAADGAALHVPEGGPLTPDAVDEALAEVRRVVGPVPLHCTTWLFDPVLDGLAPTSNIRRLRARFDVAPAAPSPEGDEDACRFVFRRTVAEVLDVETVHPRTSLERLVAGHLRAGGHWSVPRGTVRASVAA</sequence>
<evidence type="ECO:0000259" key="1">
    <source>
        <dbReference type="Pfam" id="PF18164"/>
    </source>
</evidence>
<dbReference type="InterPro" id="IPR041644">
    <property type="entry name" value="GNAT_C"/>
</dbReference>
<dbReference type="EMBL" id="JAGSNF010000004">
    <property type="protein sequence ID" value="MBR7742470.1"/>
    <property type="molecule type" value="Genomic_DNA"/>
</dbReference>
<feature type="domain" description="GNAT-like C-terminal" evidence="1">
    <location>
        <begin position="116"/>
        <end position="236"/>
    </location>
</feature>
<proteinExistence type="predicted"/>
<dbReference type="Pfam" id="PF18164">
    <property type="entry name" value="GNAT_C"/>
    <property type="match status" value="1"/>
</dbReference>
<dbReference type="RefSeq" id="WP_211601642.1">
    <property type="nucleotide sequence ID" value="NZ_JAGSNF010000004.1"/>
</dbReference>
<dbReference type="Gene3D" id="3.40.630.120">
    <property type="match status" value="1"/>
</dbReference>
<comment type="caution">
    <text evidence="2">The sequence shown here is derived from an EMBL/GenBank/DDBJ whole genome shotgun (WGS) entry which is preliminary data.</text>
</comment>
<evidence type="ECO:0000313" key="2">
    <source>
        <dbReference type="EMBL" id="MBR7742470.1"/>
    </source>
</evidence>
<gene>
    <name evidence="2" type="ORF">KC207_04105</name>
</gene>
<reference evidence="2" key="1">
    <citation type="submission" date="2021-04" db="EMBL/GenBank/DDBJ databases">
        <title>Phycicoccus avicenniae sp. nov., a novel endophytic actinomycetes isolated from branch of Avicennia mariana.</title>
        <authorList>
            <person name="Tuo L."/>
        </authorList>
    </citation>
    <scope>NUCLEOTIDE SEQUENCE</scope>
    <source>
        <strain evidence="2">BSK3Z-2</strain>
    </source>
</reference>
<dbReference type="AlphaFoldDB" id="A0A941D7X9"/>
<protein>
    <recommendedName>
        <fullName evidence="1">GNAT-like C-terminal domain-containing protein</fullName>
    </recommendedName>
</protein>
<name>A0A941D7X9_9MICO</name>
<accession>A0A941D7X9</accession>
<keyword evidence="3" id="KW-1185">Reference proteome</keyword>
<organism evidence="2 3">
    <name type="scientific">Phycicoccus avicenniae</name>
    <dbReference type="NCBI Taxonomy" id="2828860"/>
    <lineage>
        <taxon>Bacteria</taxon>
        <taxon>Bacillati</taxon>
        <taxon>Actinomycetota</taxon>
        <taxon>Actinomycetes</taxon>
        <taxon>Micrococcales</taxon>
        <taxon>Intrasporangiaceae</taxon>
        <taxon>Phycicoccus</taxon>
    </lineage>
</organism>